<evidence type="ECO:0000313" key="1">
    <source>
        <dbReference type="EMBL" id="GFH19894.1"/>
    </source>
</evidence>
<proteinExistence type="predicted"/>
<sequence length="122" mass="13602">MSAAVRPQRTGRNRNRLTLALSAVRHAGRQQHMPTSRSGSGTAVLQQNGYDWVVGARPRSGPRPNCTKTLFVWCCICVPSKGQWCVRNSYRVPSKGVDALFRQDHAAGPQWGYIKQGVEPRR</sequence>
<feature type="non-terminal residue" evidence="1">
    <location>
        <position position="122"/>
    </location>
</feature>
<keyword evidence="2" id="KW-1185">Reference proteome</keyword>
<evidence type="ECO:0000313" key="2">
    <source>
        <dbReference type="Proteomes" id="UP000485058"/>
    </source>
</evidence>
<gene>
    <name evidence="1" type="ORF">HaLaN_16923</name>
</gene>
<name>A0A699ZMB0_HAELA</name>
<organism evidence="1 2">
    <name type="scientific">Haematococcus lacustris</name>
    <name type="common">Green alga</name>
    <name type="synonym">Haematococcus pluvialis</name>
    <dbReference type="NCBI Taxonomy" id="44745"/>
    <lineage>
        <taxon>Eukaryota</taxon>
        <taxon>Viridiplantae</taxon>
        <taxon>Chlorophyta</taxon>
        <taxon>core chlorophytes</taxon>
        <taxon>Chlorophyceae</taxon>
        <taxon>CS clade</taxon>
        <taxon>Chlamydomonadales</taxon>
        <taxon>Haematococcaceae</taxon>
        <taxon>Haematococcus</taxon>
    </lineage>
</organism>
<dbReference type="Proteomes" id="UP000485058">
    <property type="component" value="Unassembled WGS sequence"/>
</dbReference>
<accession>A0A699ZMB0</accession>
<dbReference type="AlphaFoldDB" id="A0A699ZMB0"/>
<dbReference type="EMBL" id="BLLF01001536">
    <property type="protein sequence ID" value="GFH19894.1"/>
    <property type="molecule type" value="Genomic_DNA"/>
</dbReference>
<comment type="caution">
    <text evidence="1">The sequence shown here is derived from an EMBL/GenBank/DDBJ whole genome shotgun (WGS) entry which is preliminary data.</text>
</comment>
<protein>
    <submittedName>
        <fullName evidence="1">Uncharacterized protein</fullName>
    </submittedName>
</protein>
<reference evidence="1 2" key="1">
    <citation type="submission" date="2020-02" db="EMBL/GenBank/DDBJ databases">
        <title>Draft genome sequence of Haematococcus lacustris strain NIES-144.</title>
        <authorList>
            <person name="Morimoto D."/>
            <person name="Nakagawa S."/>
            <person name="Yoshida T."/>
            <person name="Sawayama S."/>
        </authorList>
    </citation>
    <scope>NUCLEOTIDE SEQUENCE [LARGE SCALE GENOMIC DNA]</scope>
    <source>
        <strain evidence="1 2">NIES-144</strain>
    </source>
</reference>